<dbReference type="PANTHER" id="PTHR31088:SF6">
    <property type="entry name" value="PHAGE SHOCK PROTEIN A"/>
    <property type="match status" value="1"/>
</dbReference>
<reference evidence="3 4" key="1">
    <citation type="submission" date="2018-06" db="EMBL/GenBank/DDBJ databases">
        <authorList>
            <person name="Strepis N."/>
        </authorList>
    </citation>
    <scope>NUCLEOTIDE SEQUENCE [LARGE SCALE GENOMIC DNA]</scope>
    <source>
        <strain evidence="3">LUCI</strain>
    </source>
</reference>
<comment type="similarity">
    <text evidence="1">Belongs to the PspA/Vipp/IM30 family.</text>
</comment>
<sequence>MDLFNRLKNLLGAKLEKGMDSLESPDEMLDYSLVKMEEGLHAMAANAVQLGTSKKELELQRDTLLKSAGTYEGQSRKALELGQEDLAKEAIQRRLETEQRIKSLDVQIADMDQRLQAVARSQEELKEKIRIFKGKKEELKAVYSASQAQLKVKELITSLGNESETIGKTVERAEARIQEAQARVMAIDELVSKGVVTEVFSDHKDDVEYKLNQLSMNATVEAELIKLKKICIRTPSGPSVEGQPFNRITR</sequence>
<dbReference type="InterPro" id="IPR007157">
    <property type="entry name" value="PspA_VIPP1"/>
</dbReference>
<dbReference type="PANTHER" id="PTHR31088">
    <property type="entry name" value="MEMBRANE-ASSOCIATED PROTEIN VIPP1, CHLOROPLASTIC"/>
    <property type="match status" value="1"/>
</dbReference>
<dbReference type="OrthoDB" id="9779630at2"/>
<organism evidence="3 4">
    <name type="scientific">Lucifera butyrica</name>
    <dbReference type="NCBI Taxonomy" id="1351585"/>
    <lineage>
        <taxon>Bacteria</taxon>
        <taxon>Bacillati</taxon>
        <taxon>Bacillota</taxon>
        <taxon>Negativicutes</taxon>
        <taxon>Veillonellales</taxon>
        <taxon>Veillonellaceae</taxon>
        <taxon>Lucifera</taxon>
    </lineage>
</organism>
<keyword evidence="4" id="KW-1185">Reference proteome</keyword>
<evidence type="ECO:0000313" key="3">
    <source>
        <dbReference type="EMBL" id="VBB08900.1"/>
    </source>
</evidence>
<evidence type="ECO:0000256" key="1">
    <source>
        <dbReference type="ARBA" id="ARBA00043985"/>
    </source>
</evidence>
<dbReference type="EMBL" id="UPPP01000102">
    <property type="protein sequence ID" value="VBB08900.1"/>
    <property type="molecule type" value="Genomic_DNA"/>
</dbReference>
<feature type="coiled-coil region" evidence="2">
    <location>
        <begin position="87"/>
        <end position="190"/>
    </location>
</feature>
<dbReference type="Proteomes" id="UP000277811">
    <property type="component" value="Unassembled WGS sequence"/>
</dbReference>
<dbReference type="Pfam" id="PF04012">
    <property type="entry name" value="PspA_IM30"/>
    <property type="match status" value="1"/>
</dbReference>
<proteinExistence type="inferred from homology"/>
<keyword evidence="2" id="KW-0175">Coiled coil</keyword>
<dbReference type="AlphaFoldDB" id="A0A498RDH7"/>
<accession>A0A498RDH7</accession>
<evidence type="ECO:0000256" key="2">
    <source>
        <dbReference type="SAM" id="Coils"/>
    </source>
</evidence>
<evidence type="ECO:0000313" key="4">
    <source>
        <dbReference type="Proteomes" id="UP000277811"/>
    </source>
</evidence>
<dbReference type="RefSeq" id="WP_122629739.1">
    <property type="nucleotide sequence ID" value="NZ_UPPP01000102.1"/>
</dbReference>
<protein>
    <submittedName>
        <fullName evidence="3">Pspa/im30</fullName>
    </submittedName>
</protein>
<name>A0A498RDH7_9FIRM</name>
<gene>
    <name evidence="3" type="ORF">LUCI_4183</name>
</gene>